<gene>
    <name evidence="1" type="ORF">SLAV_09940</name>
</gene>
<dbReference type="KEGG" id="slx:SLAV_09940"/>
<dbReference type="Proteomes" id="UP000231791">
    <property type="component" value="Chromosome"/>
</dbReference>
<dbReference type="OrthoDB" id="3723482at2"/>
<evidence type="ECO:0000313" key="1">
    <source>
        <dbReference type="EMBL" id="ATZ23856.1"/>
    </source>
</evidence>
<dbReference type="InterPro" id="IPR010866">
    <property type="entry name" value="A-2_8-polyST"/>
</dbReference>
<dbReference type="Pfam" id="PF07388">
    <property type="entry name" value="A-2_8-polyST"/>
    <property type="match status" value="1"/>
</dbReference>
<sequence>MTRIFAASTLYGAMTVAAAIEAGQLGQDDRERILLVCNNVDIPEVATPLHRMPGAAAVLARFHRVVYWNDLIYPFHPALWSPRDEDAPLWRTVMAEKIGIRPGPLELVVESIQVKPAQTLCKIFSDATLAVYADGVMSYGPTRNDLPRSLHGRIAQVLYLDLVPTLLPMLLTEYGIPSQPVHTGAVLKLIAEVTRECAPILDRVIPPALARLGPDTALLLGQYLSPLGILTEEEEEELHLRMFRHALALGHGAIVFKPHPSAPSSLADTLGEAARESGVPFLVLDVPVLAETVFEYLRPRQVIGCFSTGLFTARALYGIPVAQIGALEVIRRMRPYANSNRIPATLTHALLPDLDAPTGAAADRVLDVEHIRTEVTPYVQAVGYCMQPKRYAFLRPVAEAYVAAAVDQWEGRPELSMHFNERTRTRLELPGPRTWKWRRGKGWTLRATGERTEPDDVPFTDITLSGFASLVEAKDDRGVLEVGARLLAEHENLDLLIGMAQAHIRRKETDQARRRIERAFEISEESGRALVWLRIAETAAKLGKPGDDLRRRAGQRALSINPASPAAQRLVKSGRLGRR</sequence>
<dbReference type="AlphaFoldDB" id="A0A2K8PAU9"/>
<name>A0A2K8PAU9_STRLA</name>
<dbReference type="Gene3D" id="1.25.40.10">
    <property type="entry name" value="Tetratricopeptide repeat domain"/>
    <property type="match status" value="1"/>
</dbReference>
<evidence type="ECO:0000313" key="2">
    <source>
        <dbReference type="Proteomes" id="UP000231791"/>
    </source>
</evidence>
<dbReference type="RefSeq" id="WP_051841185.1">
    <property type="nucleotide sequence ID" value="NZ_CP024985.1"/>
</dbReference>
<accession>A0A2K8PAU9</accession>
<organism evidence="1 2">
    <name type="scientific">Streptomyces lavendulae subsp. lavendulae</name>
    <dbReference type="NCBI Taxonomy" id="58340"/>
    <lineage>
        <taxon>Bacteria</taxon>
        <taxon>Bacillati</taxon>
        <taxon>Actinomycetota</taxon>
        <taxon>Actinomycetes</taxon>
        <taxon>Kitasatosporales</taxon>
        <taxon>Streptomycetaceae</taxon>
        <taxon>Streptomyces</taxon>
    </lineage>
</organism>
<dbReference type="InterPro" id="IPR011990">
    <property type="entry name" value="TPR-like_helical_dom_sf"/>
</dbReference>
<dbReference type="GeneID" id="49383052"/>
<protein>
    <submittedName>
        <fullName evidence="1">Uncharacterized protein</fullName>
    </submittedName>
</protein>
<reference evidence="1 2" key="1">
    <citation type="submission" date="2017-11" db="EMBL/GenBank/DDBJ databases">
        <title>Complete genome sequence of Streptomyces lavendulae subsp. lavendulae CCM 3239 (formerly 'Streptomyces aureofaciens CCM 3239'), the producer of the angucycline-type antibiotic auricin.</title>
        <authorList>
            <person name="Busche T."/>
            <person name="Novakova R."/>
            <person name="Al'Dilaimi A."/>
            <person name="Homerova D."/>
            <person name="Feckova L."/>
            <person name="Rezuchova B."/>
            <person name="Mingyar E."/>
            <person name="Csolleiova D."/>
            <person name="Bekeova C."/>
            <person name="Winkler A."/>
            <person name="Sevcikova B."/>
            <person name="Kalinowski J."/>
            <person name="Kormanec J."/>
            <person name="Ruckert C."/>
        </authorList>
    </citation>
    <scope>NUCLEOTIDE SEQUENCE [LARGE SCALE GENOMIC DNA]</scope>
    <source>
        <strain evidence="1 2">CCM 3239</strain>
    </source>
</reference>
<keyword evidence="2" id="KW-1185">Reference proteome</keyword>
<dbReference type="EMBL" id="CP024985">
    <property type="protein sequence ID" value="ATZ23856.1"/>
    <property type="molecule type" value="Genomic_DNA"/>
</dbReference>
<proteinExistence type="predicted"/>